<dbReference type="AlphaFoldDB" id="A0A182Q3Q9"/>
<proteinExistence type="predicted"/>
<reference evidence="3" key="1">
    <citation type="submission" date="2014-01" db="EMBL/GenBank/DDBJ databases">
        <title>The Genome Sequence of Anopheles farauti FAR1 (V2).</title>
        <authorList>
            <consortium name="The Broad Institute Genomics Platform"/>
            <person name="Neafsey D.E."/>
            <person name="Besansky N."/>
            <person name="Howell P."/>
            <person name="Walton C."/>
            <person name="Young S.K."/>
            <person name="Zeng Q."/>
            <person name="Gargeya S."/>
            <person name="Fitzgerald M."/>
            <person name="Haas B."/>
            <person name="Abouelleil A."/>
            <person name="Allen A.W."/>
            <person name="Alvarado L."/>
            <person name="Arachchi H.M."/>
            <person name="Berlin A.M."/>
            <person name="Chapman S.B."/>
            <person name="Gainer-Dewar J."/>
            <person name="Goldberg J."/>
            <person name="Griggs A."/>
            <person name="Gujja S."/>
            <person name="Hansen M."/>
            <person name="Howarth C."/>
            <person name="Imamovic A."/>
            <person name="Ireland A."/>
            <person name="Larimer J."/>
            <person name="McCowan C."/>
            <person name="Murphy C."/>
            <person name="Pearson M."/>
            <person name="Poon T.W."/>
            <person name="Priest M."/>
            <person name="Roberts A."/>
            <person name="Saif S."/>
            <person name="Shea T."/>
            <person name="Sisk P."/>
            <person name="Sykes S."/>
            <person name="Wortman J."/>
            <person name="Nusbaum C."/>
            <person name="Birren B."/>
        </authorList>
    </citation>
    <scope>NUCLEOTIDE SEQUENCE [LARGE SCALE GENOMIC DNA]</scope>
    <source>
        <strain evidence="3">FAR1</strain>
    </source>
</reference>
<feature type="compositionally biased region" description="Polar residues" evidence="1">
    <location>
        <begin position="432"/>
        <end position="442"/>
    </location>
</feature>
<feature type="compositionally biased region" description="Low complexity" evidence="1">
    <location>
        <begin position="337"/>
        <end position="350"/>
    </location>
</feature>
<protein>
    <submittedName>
        <fullName evidence="2">Uncharacterized protein</fullName>
    </submittedName>
</protein>
<dbReference type="EMBL" id="AXCN02001041">
    <property type="status" value="NOT_ANNOTATED_CDS"/>
    <property type="molecule type" value="Genomic_DNA"/>
</dbReference>
<dbReference type="PANTHER" id="PTHR21844:SF2">
    <property type="entry name" value="PROLINE-RICH AKT1 SUBSTRATE 1"/>
    <property type="match status" value="1"/>
</dbReference>
<evidence type="ECO:0000313" key="2">
    <source>
        <dbReference type="EnsemblMetazoa" id="AFAF002472-PA"/>
    </source>
</evidence>
<feature type="compositionally biased region" description="Low complexity" evidence="1">
    <location>
        <begin position="421"/>
        <end position="431"/>
    </location>
</feature>
<dbReference type="EnsemblMetazoa" id="AFAF002472-RA">
    <property type="protein sequence ID" value="AFAF002472-PA"/>
    <property type="gene ID" value="AFAF002472"/>
</dbReference>
<reference evidence="2" key="2">
    <citation type="submission" date="2020-05" db="UniProtKB">
        <authorList>
            <consortium name="EnsemblMetazoa"/>
        </authorList>
    </citation>
    <scope>IDENTIFICATION</scope>
    <source>
        <strain evidence="2">FAR1</strain>
    </source>
</reference>
<dbReference type="Proteomes" id="UP000075886">
    <property type="component" value="Unassembled WGS sequence"/>
</dbReference>
<dbReference type="GO" id="GO:0032007">
    <property type="term" value="P:negative regulation of TOR signaling"/>
    <property type="evidence" value="ECO:0007669"/>
    <property type="project" value="InterPro"/>
</dbReference>
<sequence length="617" mass="67451">MAHRERAVKKKRIGTFSYNKRNKSHTTTRTDASITAPLQRTKLCVCLRVCLYRSIVRICPEVIPSDTRTAGRSITMFACQCLNITIVLNDETVITSVTTDPGPASLTNKTNQPRSLLAQNAGLLEGKSSVLVTFFQELVGPVQDATITVQLKAKLKTIPCDNWSVWKCVNCDSLPVARDASNPANILINGTLAVTAEEISRRKALENYSPAYRIVLDERSVDFRGVYRKDQYRSLLTAAANTLDSTNDQNELLESLRAFMRTETQLANERIARFTQEMNEQLSNLRDRAEQDYLFLAQTIVPELVDSNGSRSSVFNNTATVSPRADKALQPLTTSLTGTPVATGVVTAPGSQMETPPWTPECLPMSTGNSPPSIVTGTVGAGNSTLGFKAEQPASLSSSAANTLNNNNSSNQGAINKPPTQQQQQHQHQQHSMSTNLFANHGNNAMGASMTAKSGIIVSVGNLAAISAQRFINNTPQRPPHLLAQQQQQQQQSMFDSDCLFDIDGMENDKTPPPDAITDDENCDYNDESIDNNNLSEGGVIIPRQYGRQTTSIAKSLPISMPKNMAPYRTSEEDLDEMVEDAVDIAASIKAIAKSVHGEAVFGDLPRRQIQKFTSQI</sequence>
<feature type="compositionally biased region" description="Low complexity" evidence="1">
    <location>
        <begin position="394"/>
        <end position="411"/>
    </location>
</feature>
<dbReference type="GO" id="GO:0048011">
    <property type="term" value="P:neurotrophin TRK receptor signaling pathway"/>
    <property type="evidence" value="ECO:0007669"/>
    <property type="project" value="InterPro"/>
</dbReference>
<dbReference type="VEuPathDB" id="VectorBase:AFAF002472"/>
<keyword evidence="3" id="KW-1185">Reference proteome</keyword>
<dbReference type="PANTHER" id="PTHR21844">
    <property type="entry name" value="AKT1 SUBSTRATE 1 PROTEIN"/>
    <property type="match status" value="1"/>
</dbReference>
<dbReference type="STRING" id="69004.A0A182Q3Q9"/>
<evidence type="ECO:0000256" key="1">
    <source>
        <dbReference type="SAM" id="MobiDB-lite"/>
    </source>
</evidence>
<dbReference type="InterPro" id="IPR026682">
    <property type="entry name" value="AKT1S1"/>
</dbReference>
<accession>A0A182Q3Q9</accession>
<feature type="compositionally biased region" description="Polar residues" evidence="1">
    <location>
        <begin position="366"/>
        <end position="386"/>
    </location>
</feature>
<name>A0A182Q3Q9_9DIPT</name>
<dbReference type="GO" id="GO:0005737">
    <property type="term" value="C:cytoplasm"/>
    <property type="evidence" value="ECO:0007669"/>
    <property type="project" value="TreeGrafter"/>
</dbReference>
<organism evidence="2 3">
    <name type="scientific">Anopheles farauti</name>
    <dbReference type="NCBI Taxonomy" id="69004"/>
    <lineage>
        <taxon>Eukaryota</taxon>
        <taxon>Metazoa</taxon>
        <taxon>Ecdysozoa</taxon>
        <taxon>Arthropoda</taxon>
        <taxon>Hexapoda</taxon>
        <taxon>Insecta</taxon>
        <taxon>Pterygota</taxon>
        <taxon>Neoptera</taxon>
        <taxon>Endopterygota</taxon>
        <taxon>Diptera</taxon>
        <taxon>Nematocera</taxon>
        <taxon>Culicoidea</taxon>
        <taxon>Culicidae</taxon>
        <taxon>Anophelinae</taxon>
        <taxon>Anopheles</taxon>
    </lineage>
</organism>
<evidence type="ECO:0000313" key="3">
    <source>
        <dbReference type="Proteomes" id="UP000075886"/>
    </source>
</evidence>
<feature type="region of interest" description="Disordered" evidence="1">
    <location>
        <begin position="326"/>
        <end position="442"/>
    </location>
</feature>